<organism evidence="3 4">
    <name type="scientific">Ruegeria haliotis</name>
    <dbReference type="NCBI Taxonomy" id="2747601"/>
    <lineage>
        <taxon>Bacteria</taxon>
        <taxon>Pseudomonadati</taxon>
        <taxon>Pseudomonadota</taxon>
        <taxon>Alphaproteobacteria</taxon>
        <taxon>Rhodobacterales</taxon>
        <taxon>Roseobacteraceae</taxon>
        <taxon>Ruegeria</taxon>
    </lineage>
</organism>
<dbReference type="InterPro" id="IPR001509">
    <property type="entry name" value="Epimerase_deHydtase"/>
</dbReference>
<dbReference type="PANTHER" id="PTHR14097">
    <property type="entry name" value="OXIDOREDUCTASE HTATIP2"/>
    <property type="match status" value="1"/>
</dbReference>
<evidence type="ECO:0000313" key="3">
    <source>
        <dbReference type="EMBL" id="NVO58508.1"/>
    </source>
</evidence>
<keyword evidence="4" id="KW-1185">Reference proteome</keyword>
<name>A0ABX2PWC8_9RHOB</name>
<proteinExistence type="predicted"/>
<feature type="domain" description="NAD-dependent epimerase/dehydratase" evidence="2">
    <location>
        <begin position="15"/>
        <end position="121"/>
    </location>
</feature>
<dbReference type="RefSeq" id="WP_176867550.1">
    <property type="nucleotide sequence ID" value="NZ_JABXWT010000029.1"/>
</dbReference>
<dbReference type="Gene3D" id="3.40.50.720">
    <property type="entry name" value="NAD(P)-binding Rossmann-like Domain"/>
    <property type="match status" value="1"/>
</dbReference>
<sequence>MPVQAEQGRRPLGRVLLTGGTGMVGSSVLSALRNADSASAILSLSRRPSGYKHSKLTEVAFSEFGDAEAVTPHVAGIDTVSHCLATYSNCVSREAYEEITVNWLEALLHACETASSSMTFCLFSAQGARPDRGGPSFALKIKGKAETELFASTIARKFAFWPDYIAPTGSRDGWKMADHLLVPLQRLVPSIGVTYNELAISMLKTATGDPRQSAVLENGELRAVLG</sequence>
<comment type="subcellular location">
    <subcellularLocation>
        <location evidence="1">Membrane</location>
    </subcellularLocation>
</comment>
<reference evidence="3 4" key="1">
    <citation type="submission" date="2020-06" db="EMBL/GenBank/DDBJ databases">
        <authorList>
            <person name="Cao W.R."/>
        </authorList>
    </citation>
    <scope>NUCLEOTIDE SEQUENCE [LARGE SCALE GENOMIC DNA]</scope>
    <source>
        <strain evidence="3 4">B1Z28</strain>
    </source>
</reference>
<comment type="caution">
    <text evidence="3">The sequence shown here is derived from an EMBL/GenBank/DDBJ whole genome shotgun (WGS) entry which is preliminary data.</text>
</comment>
<dbReference type="PANTHER" id="PTHR14097:SF8">
    <property type="entry name" value="NAD(P)-BINDING DOMAIN-CONTAINING PROTEIN"/>
    <property type="match status" value="1"/>
</dbReference>
<dbReference type="Pfam" id="PF01370">
    <property type="entry name" value="Epimerase"/>
    <property type="match status" value="1"/>
</dbReference>
<gene>
    <name evidence="3" type="ORF">HW561_22255</name>
</gene>
<dbReference type="SUPFAM" id="SSF51735">
    <property type="entry name" value="NAD(P)-binding Rossmann-fold domains"/>
    <property type="match status" value="1"/>
</dbReference>
<accession>A0ABX2PWC8</accession>
<dbReference type="Proteomes" id="UP000630805">
    <property type="component" value="Unassembled WGS sequence"/>
</dbReference>
<evidence type="ECO:0000313" key="4">
    <source>
        <dbReference type="Proteomes" id="UP000630805"/>
    </source>
</evidence>
<evidence type="ECO:0000256" key="1">
    <source>
        <dbReference type="ARBA" id="ARBA00004370"/>
    </source>
</evidence>
<dbReference type="EMBL" id="JABXWT010000029">
    <property type="protein sequence ID" value="NVO58508.1"/>
    <property type="molecule type" value="Genomic_DNA"/>
</dbReference>
<dbReference type="InterPro" id="IPR036291">
    <property type="entry name" value="NAD(P)-bd_dom_sf"/>
</dbReference>
<protein>
    <submittedName>
        <fullName evidence="3">NAD-dependent epimerase/dehydratase family protein</fullName>
    </submittedName>
</protein>
<evidence type="ECO:0000259" key="2">
    <source>
        <dbReference type="Pfam" id="PF01370"/>
    </source>
</evidence>